<organism evidence="3 4">
    <name type="scientific">Robertmurraya mangrovi</name>
    <dbReference type="NCBI Taxonomy" id="3098077"/>
    <lineage>
        <taxon>Bacteria</taxon>
        <taxon>Bacillati</taxon>
        <taxon>Bacillota</taxon>
        <taxon>Bacilli</taxon>
        <taxon>Bacillales</taxon>
        <taxon>Bacillaceae</taxon>
        <taxon>Robertmurraya</taxon>
    </lineage>
</organism>
<feature type="transmembrane region" description="Helical" evidence="1">
    <location>
        <begin position="45"/>
        <end position="65"/>
    </location>
</feature>
<keyword evidence="3" id="KW-0378">Hydrolase</keyword>
<dbReference type="Pfam" id="PF02517">
    <property type="entry name" value="Rce1-like"/>
    <property type="match status" value="1"/>
</dbReference>
<dbReference type="PANTHER" id="PTHR43592">
    <property type="entry name" value="CAAX AMINO TERMINAL PROTEASE"/>
    <property type="match status" value="1"/>
</dbReference>
<feature type="domain" description="CAAX prenyl protease 2/Lysostaphin resistance protein A-like" evidence="2">
    <location>
        <begin position="145"/>
        <end position="232"/>
    </location>
</feature>
<feature type="transmembrane region" description="Helical" evidence="1">
    <location>
        <begin position="206"/>
        <end position="230"/>
    </location>
</feature>
<dbReference type="InterPro" id="IPR003675">
    <property type="entry name" value="Rce1/LyrA-like_dom"/>
</dbReference>
<keyword evidence="1" id="KW-0472">Membrane</keyword>
<evidence type="ECO:0000256" key="1">
    <source>
        <dbReference type="SAM" id="Phobius"/>
    </source>
</evidence>
<dbReference type="EMBL" id="JAXOFX010000012">
    <property type="protein sequence ID" value="MDZ5473359.1"/>
    <property type="molecule type" value="Genomic_DNA"/>
</dbReference>
<evidence type="ECO:0000313" key="3">
    <source>
        <dbReference type="EMBL" id="MDZ5473359.1"/>
    </source>
</evidence>
<keyword evidence="4" id="KW-1185">Reference proteome</keyword>
<dbReference type="GO" id="GO:0016787">
    <property type="term" value="F:hydrolase activity"/>
    <property type="evidence" value="ECO:0007669"/>
    <property type="project" value="UniProtKB-KW"/>
</dbReference>
<keyword evidence="1" id="KW-1133">Transmembrane helix</keyword>
<dbReference type="EC" id="3.4.-.-" evidence="3"/>
<feature type="transmembrane region" description="Helical" evidence="1">
    <location>
        <begin position="85"/>
        <end position="106"/>
    </location>
</feature>
<accession>A0ABU5J1R0</accession>
<keyword evidence="1" id="KW-0812">Transmembrane</keyword>
<dbReference type="RefSeq" id="WP_322447650.1">
    <property type="nucleotide sequence ID" value="NZ_JAXOFX010000012.1"/>
</dbReference>
<gene>
    <name evidence="3" type="ORF">SM124_16695</name>
</gene>
<feature type="transmembrane region" description="Helical" evidence="1">
    <location>
        <begin position="6"/>
        <end position="24"/>
    </location>
</feature>
<feature type="transmembrane region" description="Helical" evidence="1">
    <location>
        <begin position="175"/>
        <end position="194"/>
    </location>
</feature>
<reference evidence="3 4" key="1">
    <citation type="submission" date="2023-11" db="EMBL/GenBank/DDBJ databases">
        <title>Bacillus jintuensis, isolated from a mudflat on the Beibu Gulf coast.</title>
        <authorList>
            <person name="Li M."/>
        </authorList>
    </citation>
    <scope>NUCLEOTIDE SEQUENCE [LARGE SCALE GENOMIC DNA]</scope>
    <source>
        <strain evidence="3 4">31A1R</strain>
    </source>
</reference>
<protein>
    <submittedName>
        <fullName evidence="3">CPBP family intramembrane glutamic endopeptidase</fullName>
        <ecNumber evidence="3">3.4.-.-</ecNumber>
    </submittedName>
</protein>
<name>A0ABU5J1R0_9BACI</name>
<comment type="caution">
    <text evidence="3">The sequence shown here is derived from an EMBL/GenBank/DDBJ whole genome shotgun (WGS) entry which is preliminary data.</text>
</comment>
<sequence length="245" mass="28068">MELYFWIVIAFLCTYEPIYGYFDYQKFKEKVRIHSGERVKYYKKIMIGLWVPTLFILGLVLFGPITLQDIGIKGVSLHTETLGKWVTYITLGLFAVYTLALIYYLIGSKVSVKMRNEIAKAKQAELEKSKFNDIMPVSKHDKKVWTFVSWTAGITEEIIYRGFLLFALTQLFPDLSIWVILIVSSVLFGLAHTYQGWNNVIRTSIMGLFLALIYISLDSLIPVILFHFLADYIGKIGGSNDEGSD</sequence>
<proteinExistence type="predicted"/>
<feature type="transmembrane region" description="Helical" evidence="1">
    <location>
        <begin position="144"/>
        <end position="163"/>
    </location>
</feature>
<evidence type="ECO:0000259" key="2">
    <source>
        <dbReference type="Pfam" id="PF02517"/>
    </source>
</evidence>
<dbReference type="Proteomes" id="UP001290455">
    <property type="component" value="Unassembled WGS sequence"/>
</dbReference>
<dbReference type="PANTHER" id="PTHR43592:SF15">
    <property type="entry name" value="CAAX AMINO TERMINAL PROTEASE FAMILY PROTEIN"/>
    <property type="match status" value="1"/>
</dbReference>
<evidence type="ECO:0000313" key="4">
    <source>
        <dbReference type="Proteomes" id="UP001290455"/>
    </source>
</evidence>